<organism evidence="8 9">
    <name type="scientific">Mariprofundus ferrooxydans PV-1</name>
    <dbReference type="NCBI Taxonomy" id="314345"/>
    <lineage>
        <taxon>Bacteria</taxon>
        <taxon>Pseudomonadati</taxon>
        <taxon>Pseudomonadota</taxon>
        <taxon>Candidatius Mariprofundia</taxon>
        <taxon>Mariprofundales</taxon>
        <taxon>Mariprofundaceae</taxon>
        <taxon>Mariprofundus</taxon>
    </lineage>
</organism>
<keyword evidence="5 6" id="KW-0694">RNA-binding</keyword>
<dbReference type="Gene3D" id="1.10.940.10">
    <property type="entry name" value="NusB-like"/>
    <property type="match status" value="1"/>
</dbReference>
<feature type="active site" description="Nucleophile" evidence="6">
    <location>
        <position position="362"/>
    </location>
</feature>
<protein>
    <submittedName>
        <fullName evidence="8">Sun protein</fullName>
    </submittedName>
</protein>
<gene>
    <name evidence="8" type="ORF">SPV1_04478</name>
</gene>
<dbReference type="InterPro" id="IPR035926">
    <property type="entry name" value="NusB-like_sf"/>
</dbReference>
<sequence>MQVRKAAIESLADILVRQRKAEQAMERYGVRLDARGRGLLHELVYGVLRRFYSLEADYSRFCRSKPDDTARMALLIGTYQLRYMRVPAHAALSETVAAVMQSNPKAGGFVNAVLRRVSEHEPPQKLKPNQRAELPRWIYAGWRDAFGAEQVTACSEALKTVPQLSLALFTDRDKWLEQVTGMGIDAVAGELTPCAVLLPAGTDVTTLPGYEEGAFTVIDQAAQAAVMALEPVCRNGVILDICAAPGGKTAMLSHRFPEATILAIELNARRIPRLNENLQRLGCSNVQVIQADGLNLPLPSLSVDALLLDAPCSASGILRRHPDAKFLHDEQAVETLAALQRRLLSESLRVLKPDAAMVYAVCSIHPQENEQVLAESGALWDMQRRFPDIACDGFFHAVRCRDGA</sequence>
<dbReference type="PANTHER" id="PTHR22807:SF61">
    <property type="entry name" value="NOL1_NOP2_SUN FAMILY PROTEIN _ ANTITERMINATION NUSB DOMAIN-CONTAINING PROTEIN"/>
    <property type="match status" value="1"/>
</dbReference>
<dbReference type="Proteomes" id="UP000005297">
    <property type="component" value="Unassembled WGS sequence"/>
</dbReference>
<evidence type="ECO:0000256" key="1">
    <source>
        <dbReference type="ARBA" id="ARBA00007494"/>
    </source>
</evidence>
<dbReference type="AlphaFoldDB" id="Q0F395"/>
<dbReference type="STRING" id="314344.AL013_12010"/>
<dbReference type="GO" id="GO:0008173">
    <property type="term" value="F:RNA methyltransferase activity"/>
    <property type="evidence" value="ECO:0007669"/>
    <property type="project" value="InterPro"/>
</dbReference>
<dbReference type="GO" id="GO:0006355">
    <property type="term" value="P:regulation of DNA-templated transcription"/>
    <property type="evidence" value="ECO:0007669"/>
    <property type="project" value="InterPro"/>
</dbReference>
<evidence type="ECO:0000313" key="8">
    <source>
        <dbReference type="EMBL" id="EAU56046.1"/>
    </source>
</evidence>
<feature type="binding site" evidence="6">
    <location>
        <position position="309"/>
    </location>
    <ligand>
        <name>S-adenosyl-L-methionine</name>
        <dbReference type="ChEBI" id="CHEBI:59789"/>
    </ligand>
</feature>
<dbReference type="RefSeq" id="WP_009851191.1">
    <property type="nucleotide sequence ID" value="NZ_DS022295.1"/>
</dbReference>
<comment type="caution">
    <text evidence="8">The sequence shown here is derived from an EMBL/GenBank/DDBJ whole genome shotgun (WGS) entry which is preliminary data.</text>
</comment>
<dbReference type="InterPro" id="IPR006027">
    <property type="entry name" value="NusB_RsmB_TIM44"/>
</dbReference>
<dbReference type="InParanoid" id="Q0F395"/>
<feature type="binding site" evidence="6">
    <location>
        <position position="292"/>
    </location>
    <ligand>
        <name>S-adenosyl-L-methionine</name>
        <dbReference type="ChEBI" id="CHEBI:59789"/>
    </ligand>
</feature>
<feature type="binding site" evidence="6">
    <location>
        <begin position="242"/>
        <end position="248"/>
    </location>
    <ligand>
        <name>S-adenosyl-L-methionine</name>
        <dbReference type="ChEBI" id="CHEBI:59789"/>
    </ligand>
</feature>
<proteinExistence type="inferred from homology"/>
<keyword evidence="3 6" id="KW-0808">Transferase</keyword>
<dbReference type="PROSITE" id="PS51686">
    <property type="entry name" value="SAM_MT_RSMB_NOP"/>
    <property type="match status" value="1"/>
</dbReference>
<keyword evidence="9" id="KW-1185">Reference proteome</keyword>
<dbReference type="InterPro" id="IPR001678">
    <property type="entry name" value="MeTrfase_RsmB-F_NOP2_dom"/>
</dbReference>
<dbReference type="InterPro" id="IPR018314">
    <property type="entry name" value="RsmB/NOL1/NOP2-like_CS"/>
</dbReference>
<dbReference type="Pfam" id="PF01029">
    <property type="entry name" value="NusB"/>
    <property type="match status" value="1"/>
</dbReference>
<dbReference type="Gene3D" id="3.40.50.150">
    <property type="entry name" value="Vaccinia Virus protein VP39"/>
    <property type="match status" value="1"/>
</dbReference>
<dbReference type="eggNOG" id="COG0144">
    <property type="taxonomic scope" value="Bacteria"/>
</dbReference>
<dbReference type="EMBL" id="AATS01000001">
    <property type="protein sequence ID" value="EAU56046.1"/>
    <property type="molecule type" value="Genomic_DNA"/>
</dbReference>
<keyword evidence="2 6" id="KW-0489">Methyltransferase</keyword>
<dbReference type="Gene3D" id="3.30.70.1170">
    <property type="entry name" value="Sun protein, domain 3"/>
    <property type="match status" value="1"/>
</dbReference>
<dbReference type="FunCoup" id="Q0F395">
    <property type="interactions" value="498"/>
</dbReference>
<dbReference type="SUPFAM" id="SSF48013">
    <property type="entry name" value="NusB-like"/>
    <property type="match status" value="1"/>
</dbReference>
<evidence type="ECO:0000259" key="7">
    <source>
        <dbReference type="PROSITE" id="PS51686"/>
    </source>
</evidence>
<dbReference type="InterPro" id="IPR029063">
    <property type="entry name" value="SAM-dependent_MTases_sf"/>
</dbReference>
<dbReference type="PROSITE" id="PS01153">
    <property type="entry name" value="NOL1_NOP2_SUN"/>
    <property type="match status" value="1"/>
</dbReference>
<dbReference type="GO" id="GO:0003723">
    <property type="term" value="F:RNA binding"/>
    <property type="evidence" value="ECO:0007669"/>
    <property type="project" value="UniProtKB-UniRule"/>
</dbReference>
<evidence type="ECO:0000256" key="6">
    <source>
        <dbReference type="PROSITE-ProRule" id="PRU01023"/>
    </source>
</evidence>
<dbReference type="Pfam" id="PF01189">
    <property type="entry name" value="Methyltr_RsmB-F"/>
    <property type="match status" value="1"/>
</dbReference>
<evidence type="ECO:0000256" key="5">
    <source>
        <dbReference type="ARBA" id="ARBA00022884"/>
    </source>
</evidence>
<dbReference type="CDD" id="cd02440">
    <property type="entry name" value="AdoMet_MTases"/>
    <property type="match status" value="1"/>
</dbReference>
<dbReference type="OrthoDB" id="5292653at2"/>
<keyword evidence="4 6" id="KW-0949">S-adenosyl-L-methionine</keyword>
<evidence type="ECO:0000313" key="9">
    <source>
        <dbReference type="Proteomes" id="UP000005297"/>
    </source>
</evidence>
<reference evidence="8 9" key="1">
    <citation type="submission" date="2006-09" db="EMBL/GenBank/DDBJ databases">
        <authorList>
            <person name="Emerson D."/>
            <person name="Ferriera S."/>
            <person name="Johnson J."/>
            <person name="Kravitz S."/>
            <person name="Halpern A."/>
            <person name="Remington K."/>
            <person name="Beeson K."/>
            <person name="Tran B."/>
            <person name="Rogers Y.-H."/>
            <person name="Friedman R."/>
            <person name="Venter J.C."/>
        </authorList>
    </citation>
    <scope>NUCLEOTIDE SEQUENCE [LARGE SCALE GENOMIC DNA]</scope>
    <source>
        <strain evidence="8 9">PV-1</strain>
    </source>
</reference>
<dbReference type="GO" id="GO:0001510">
    <property type="term" value="P:RNA methylation"/>
    <property type="evidence" value="ECO:0007669"/>
    <property type="project" value="InterPro"/>
</dbReference>
<dbReference type="InterPro" id="IPR049560">
    <property type="entry name" value="MeTrfase_RsmB-F_NOP2_cat"/>
</dbReference>
<dbReference type="PRINTS" id="PR02008">
    <property type="entry name" value="RCMTFAMILY"/>
</dbReference>
<comment type="similarity">
    <text evidence="1 6">Belongs to the class I-like SAM-binding methyltransferase superfamily. RsmB/NOP family.</text>
</comment>
<accession>Q0F395</accession>
<dbReference type="InterPro" id="IPR023267">
    <property type="entry name" value="RCMT"/>
</dbReference>
<dbReference type="HOGENOM" id="CLU_005316_0_4_0"/>
<feature type="binding site" evidence="6">
    <location>
        <position position="265"/>
    </location>
    <ligand>
        <name>S-adenosyl-L-methionine</name>
        <dbReference type="ChEBI" id="CHEBI:59789"/>
    </ligand>
</feature>
<evidence type="ECO:0000256" key="4">
    <source>
        <dbReference type="ARBA" id="ARBA00022691"/>
    </source>
</evidence>
<feature type="domain" description="SAM-dependent MTase RsmB/NOP-type" evidence="7">
    <location>
        <begin position="150"/>
        <end position="404"/>
    </location>
</feature>
<name>Q0F395_9PROT</name>
<evidence type="ECO:0000256" key="2">
    <source>
        <dbReference type="ARBA" id="ARBA00022603"/>
    </source>
</evidence>
<dbReference type="SUPFAM" id="SSF53335">
    <property type="entry name" value="S-adenosyl-L-methionine-dependent methyltransferases"/>
    <property type="match status" value="1"/>
</dbReference>
<dbReference type="PANTHER" id="PTHR22807">
    <property type="entry name" value="NOP2 YEAST -RELATED NOL1/NOP2/FMU SUN DOMAIN-CONTAINING"/>
    <property type="match status" value="1"/>
</dbReference>
<evidence type="ECO:0000256" key="3">
    <source>
        <dbReference type="ARBA" id="ARBA00022679"/>
    </source>
</evidence>